<dbReference type="PANTHER" id="PTHR32552">
    <property type="entry name" value="FERRICHROME IRON RECEPTOR-RELATED"/>
    <property type="match status" value="1"/>
</dbReference>
<keyword evidence="3 12" id="KW-1134">Transmembrane beta strand</keyword>
<gene>
    <name evidence="18" type="ORF">FHR21_002099</name>
</gene>
<keyword evidence="7" id="KW-0408">Iron</keyword>
<keyword evidence="2 12" id="KW-0813">Transport</keyword>
<dbReference type="InterPro" id="IPR000531">
    <property type="entry name" value="Beta-barrel_TonB"/>
</dbReference>
<dbReference type="RefSeq" id="WP_184097920.1">
    <property type="nucleotide sequence ID" value="NZ_JACIJH010000005.1"/>
</dbReference>
<dbReference type="PROSITE" id="PS01156">
    <property type="entry name" value="TONB_DEPENDENT_REC_2"/>
    <property type="match status" value="1"/>
</dbReference>
<evidence type="ECO:0000256" key="15">
    <source>
        <dbReference type="SAM" id="SignalP"/>
    </source>
</evidence>
<evidence type="ECO:0000313" key="19">
    <source>
        <dbReference type="Proteomes" id="UP000537161"/>
    </source>
</evidence>
<keyword evidence="18" id="KW-0675">Receptor</keyword>
<dbReference type="SUPFAM" id="SSF56935">
    <property type="entry name" value="Porins"/>
    <property type="match status" value="1"/>
</dbReference>
<keyword evidence="6 15" id="KW-0732">Signal</keyword>
<evidence type="ECO:0000256" key="10">
    <source>
        <dbReference type="ARBA" id="ARBA00023136"/>
    </source>
</evidence>
<keyword evidence="11 12" id="KW-0998">Cell outer membrane</keyword>
<protein>
    <submittedName>
        <fullName evidence="18">Iron complex outermembrane receptor protein</fullName>
    </submittedName>
</protein>
<keyword evidence="19" id="KW-1185">Reference proteome</keyword>
<feature type="domain" description="TonB-dependent receptor plug" evidence="17">
    <location>
        <begin position="64"/>
        <end position="173"/>
    </location>
</feature>
<dbReference type="InterPro" id="IPR012910">
    <property type="entry name" value="Plug_dom"/>
</dbReference>
<evidence type="ECO:0000256" key="6">
    <source>
        <dbReference type="ARBA" id="ARBA00022729"/>
    </source>
</evidence>
<evidence type="ECO:0000256" key="14">
    <source>
        <dbReference type="RuleBase" id="RU003357"/>
    </source>
</evidence>
<dbReference type="Proteomes" id="UP000537161">
    <property type="component" value="Unassembled WGS sequence"/>
</dbReference>
<feature type="short sequence motif" description="TonB C-terminal box" evidence="13">
    <location>
        <begin position="792"/>
        <end position="809"/>
    </location>
</feature>
<dbReference type="PANTHER" id="PTHR32552:SF81">
    <property type="entry name" value="TONB-DEPENDENT OUTER MEMBRANE RECEPTOR"/>
    <property type="match status" value="1"/>
</dbReference>
<dbReference type="AlphaFoldDB" id="A0A7W9B5R1"/>
<reference evidence="18 19" key="1">
    <citation type="submission" date="2020-08" db="EMBL/GenBank/DDBJ databases">
        <title>Genomic Encyclopedia of Type Strains, Phase IV (KMG-IV): sequencing the most valuable type-strain genomes for metagenomic binning, comparative biology and taxonomic classification.</title>
        <authorList>
            <person name="Goeker M."/>
        </authorList>
    </citation>
    <scope>NUCLEOTIDE SEQUENCE [LARGE SCALE GENOMIC DNA]</scope>
    <source>
        <strain evidence="18 19">DSM 27163</strain>
    </source>
</reference>
<evidence type="ECO:0000256" key="2">
    <source>
        <dbReference type="ARBA" id="ARBA00022448"/>
    </source>
</evidence>
<evidence type="ECO:0000259" key="17">
    <source>
        <dbReference type="Pfam" id="PF07715"/>
    </source>
</evidence>
<evidence type="ECO:0000256" key="9">
    <source>
        <dbReference type="ARBA" id="ARBA00023077"/>
    </source>
</evidence>
<sequence length="809" mass="87259">MNFKDKCDSVRILATVSVGALAMATVPAMAQDATAAPQQPAASQTKYDGDAIVVTGITKQDANIQDTPIAITAFSGETLTEQGIGKVDEIATFTPGFNIRGAGNNPTALTLAMRGQIQNDNIATLEPSVGTYLDEMYIARAYGLNTELVDVESVQVLKGPQGTLFGRNTSAGAVLIQTANPRYGEISGKLSATYGRFDERTGQAVLNLGLSDSLAVRGALWYQKRDGYKTDVNTGAKYEGRETINGRVKLGWKPTETLEILLSGEWYDTDIDGPIRQNLFFNAPAAFGPAKPIVDGIAAAERDAFGGNPNLAAYTSPSAVVGADPRGPFNKTKTQTYMAKFILDTSFGQVRWINGYRGVQSENIIDLDGSSVVGHFTEGKQDLKQYSTELQLTGTAFEDRLNFATGLTYFRETGFDQSRSNLFGGKFAAGPTVPPEYVGRTSWSNFSGTLDNDSFGMYGQLNYELTDALSITGGLRYSIDDKRVITQSGDVVDNSDEFVRCTPSTVAIPCLRERHKTFTNLSYTAGIDYDLTDNILIYAKYSKGYRSGAMQLRTVTLADSTPSDPEIVHEQEIGIKTTFLGGRGRFNVAGYHNKVSDAQRSPVLAPNGVSQTVIENADTETWGVEADASIEVVDGFTIFASGALTDPKYTRYEGKALDGVPPNQAIVTVDKSDYLLVGLVKKQYSVGANYSRDFGGVGLDANIVYAWQGRMPQIDIPASMFTSTAPGGLGLTQAQADQLAAVAQSGSLGILNARVALSFGPERNFELALWGKNLTNDQEQQYTLLLSNIYVGTSYNEPRSYGVTASFKF</sequence>
<comment type="caution">
    <text evidence="18">The sequence shown here is derived from an EMBL/GenBank/DDBJ whole genome shotgun (WGS) entry which is preliminary data.</text>
</comment>
<name>A0A7W9B5R1_9SPHN</name>
<keyword evidence="8" id="KW-0406">Ion transport</keyword>
<evidence type="ECO:0000259" key="16">
    <source>
        <dbReference type="Pfam" id="PF00593"/>
    </source>
</evidence>
<keyword evidence="5 12" id="KW-0812">Transmembrane</keyword>
<evidence type="ECO:0000256" key="1">
    <source>
        <dbReference type="ARBA" id="ARBA00004571"/>
    </source>
</evidence>
<evidence type="ECO:0000256" key="7">
    <source>
        <dbReference type="ARBA" id="ARBA00023004"/>
    </source>
</evidence>
<dbReference type="Pfam" id="PF00593">
    <property type="entry name" value="TonB_dep_Rec_b-barrel"/>
    <property type="match status" value="1"/>
</dbReference>
<dbReference type="InterPro" id="IPR036942">
    <property type="entry name" value="Beta-barrel_TonB_sf"/>
</dbReference>
<keyword evidence="4" id="KW-0410">Iron transport</keyword>
<dbReference type="EMBL" id="JACIJH010000005">
    <property type="protein sequence ID" value="MBB5706742.1"/>
    <property type="molecule type" value="Genomic_DNA"/>
</dbReference>
<feature type="domain" description="TonB-dependent receptor-like beta-barrel" evidence="16">
    <location>
        <begin position="314"/>
        <end position="774"/>
    </location>
</feature>
<evidence type="ECO:0000256" key="13">
    <source>
        <dbReference type="PROSITE-ProRule" id="PRU10144"/>
    </source>
</evidence>
<feature type="chain" id="PRO_5030853634" evidence="15">
    <location>
        <begin position="31"/>
        <end position="809"/>
    </location>
</feature>
<evidence type="ECO:0000256" key="3">
    <source>
        <dbReference type="ARBA" id="ARBA00022452"/>
    </source>
</evidence>
<evidence type="ECO:0000256" key="12">
    <source>
        <dbReference type="PROSITE-ProRule" id="PRU01360"/>
    </source>
</evidence>
<comment type="similarity">
    <text evidence="12 14">Belongs to the TonB-dependent receptor family.</text>
</comment>
<evidence type="ECO:0000256" key="8">
    <source>
        <dbReference type="ARBA" id="ARBA00023065"/>
    </source>
</evidence>
<proteinExistence type="inferred from homology"/>
<evidence type="ECO:0000256" key="11">
    <source>
        <dbReference type="ARBA" id="ARBA00023237"/>
    </source>
</evidence>
<dbReference type="Pfam" id="PF07715">
    <property type="entry name" value="Plug"/>
    <property type="match status" value="1"/>
</dbReference>
<evidence type="ECO:0000256" key="5">
    <source>
        <dbReference type="ARBA" id="ARBA00022692"/>
    </source>
</evidence>
<feature type="signal peptide" evidence="15">
    <location>
        <begin position="1"/>
        <end position="30"/>
    </location>
</feature>
<keyword evidence="10 12" id="KW-0472">Membrane</keyword>
<keyword evidence="9 14" id="KW-0798">TonB box</keyword>
<dbReference type="InterPro" id="IPR039426">
    <property type="entry name" value="TonB-dep_rcpt-like"/>
</dbReference>
<accession>A0A7W9B5R1</accession>
<organism evidence="18 19">
    <name type="scientific">Sphingopyxis panaciterrulae</name>
    <dbReference type="NCBI Taxonomy" id="462372"/>
    <lineage>
        <taxon>Bacteria</taxon>
        <taxon>Pseudomonadati</taxon>
        <taxon>Pseudomonadota</taxon>
        <taxon>Alphaproteobacteria</taxon>
        <taxon>Sphingomonadales</taxon>
        <taxon>Sphingomonadaceae</taxon>
        <taxon>Sphingopyxis</taxon>
    </lineage>
</organism>
<dbReference type="PROSITE" id="PS52016">
    <property type="entry name" value="TONB_DEPENDENT_REC_3"/>
    <property type="match status" value="1"/>
</dbReference>
<evidence type="ECO:0000313" key="18">
    <source>
        <dbReference type="EMBL" id="MBB5706742.1"/>
    </source>
</evidence>
<dbReference type="Gene3D" id="2.40.170.20">
    <property type="entry name" value="TonB-dependent receptor, beta-barrel domain"/>
    <property type="match status" value="1"/>
</dbReference>
<dbReference type="GO" id="GO:0009279">
    <property type="term" value="C:cell outer membrane"/>
    <property type="evidence" value="ECO:0007669"/>
    <property type="project" value="UniProtKB-SubCell"/>
</dbReference>
<dbReference type="GO" id="GO:0006826">
    <property type="term" value="P:iron ion transport"/>
    <property type="evidence" value="ECO:0007669"/>
    <property type="project" value="UniProtKB-KW"/>
</dbReference>
<dbReference type="InterPro" id="IPR010917">
    <property type="entry name" value="TonB_rcpt_CS"/>
</dbReference>
<evidence type="ECO:0000256" key="4">
    <source>
        <dbReference type="ARBA" id="ARBA00022496"/>
    </source>
</evidence>
<comment type="subcellular location">
    <subcellularLocation>
        <location evidence="1 12">Cell outer membrane</location>
        <topology evidence="1 12">Multi-pass membrane protein</topology>
    </subcellularLocation>
</comment>